<dbReference type="RefSeq" id="WP_139091225.1">
    <property type="nucleotide sequence ID" value="NZ_VDGE01000005.1"/>
</dbReference>
<gene>
    <name evidence="2" type="ORF">FHI69_15735</name>
</gene>
<feature type="chain" id="PRO_5023113287" description="PEP-CTERM protein-sorting domain-containing protein" evidence="1">
    <location>
        <begin position="23"/>
        <end position="135"/>
    </location>
</feature>
<accession>A0A5C4NNK1</accession>
<dbReference type="AlphaFoldDB" id="A0A5C4NNK1"/>
<reference evidence="2 3" key="1">
    <citation type="submission" date="2019-06" db="EMBL/GenBank/DDBJ databases">
        <title>Genome sequence of Janthinobacterium lividum UCD_MED1.</title>
        <authorList>
            <person name="De Leon M.E."/>
            <person name="Jospin G."/>
        </authorList>
    </citation>
    <scope>NUCLEOTIDE SEQUENCE [LARGE SCALE GENOMIC DNA]</scope>
    <source>
        <strain evidence="2 3">UCD_MED1</strain>
    </source>
</reference>
<dbReference type="EMBL" id="VDGE01000005">
    <property type="protein sequence ID" value="TNC76374.1"/>
    <property type="molecule type" value="Genomic_DNA"/>
</dbReference>
<proteinExistence type="predicted"/>
<sequence length="135" mass="14277">MRIYQSLCMALLALSASTWSMAAVSDTTAGKLQEAGERVTIDESISLNNNPGWETQDLPYARLLASSSATAAPHWSTSGARHVALAPPRPMTAAPAQQANVPAPVPEASMYSMLLVGLGLVALSLHGEKQEKFDN</sequence>
<organism evidence="2 3">
    <name type="scientific">Janthinobacterium lividum</name>
    <dbReference type="NCBI Taxonomy" id="29581"/>
    <lineage>
        <taxon>Bacteria</taxon>
        <taxon>Pseudomonadati</taxon>
        <taxon>Pseudomonadota</taxon>
        <taxon>Betaproteobacteria</taxon>
        <taxon>Burkholderiales</taxon>
        <taxon>Oxalobacteraceae</taxon>
        <taxon>Janthinobacterium</taxon>
    </lineage>
</organism>
<evidence type="ECO:0000313" key="2">
    <source>
        <dbReference type="EMBL" id="TNC76374.1"/>
    </source>
</evidence>
<evidence type="ECO:0008006" key="4">
    <source>
        <dbReference type="Google" id="ProtNLM"/>
    </source>
</evidence>
<name>A0A5C4NNK1_9BURK</name>
<keyword evidence="1" id="KW-0732">Signal</keyword>
<protein>
    <recommendedName>
        <fullName evidence="4">PEP-CTERM protein-sorting domain-containing protein</fullName>
    </recommendedName>
</protein>
<comment type="caution">
    <text evidence="2">The sequence shown here is derived from an EMBL/GenBank/DDBJ whole genome shotgun (WGS) entry which is preliminary data.</text>
</comment>
<dbReference type="Proteomes" id="UP000305681">
    <property type="component" value="Unassembled WGS sequence"/>
</dbReference>
<evidence type="ECO:0000256" key="1">
    <source>
        <dbReference type="SAM" id="SignalP"/>
    </source>
</evidence>
<feature type="signal peptide" evidence="1">
    <location>
        <begin position="1"/>
        <end position="22"/>
    </location>
</feature>
<evidence type="ECO:0000313" key="3">
    <source>
        <dbReference type="Proteomes" id="UP000305681"/>
    </source>
</evidence>